<dbReference type="RefSeq" id="WP_078348527.1">
    <property type="nucleotide sequence ID" value="NZ_MBTF01000012.1"/>
</dbReference>
<gene>
    <name evidence="1" type="ORF">BC343_06370</name>
</gene>
<comment type="caution">
    <text evidence="1">The sequence shown here is derived from an EMBL/GenBank/DDBJ whole genome shotgun (WGS) entry which is preliminary data.</text>
</comment>
<organism evidence="1 2">
    <name type="scientific">Mucilaginibacter pedocola</name>
    <dbReference type="NCBI Taxonomy" id="1792845"/>
    <lineage>
        <taxon>Bacteria</taxon>
        <taxon>Pseudomonadati</taxon>
        <taxon>Bacteroidota</taxon>
        <taxon>Sphingobacteriia</taxon>
        <taxon>Sphingobacteriales</taxon>
        <taxon>Sphingobacteriaceae</taxon>
        <taxon>Mucilaginibacter</taxon>
    </lineage>
</organism>
<proteinExistence type="predicted"/>
<keyword evidence="2" id="KW-1185">Reference proteome</keyword>
<dbReference type="AlphaFoldDB" id="A0A1S9PFN1"/>
<reference evidence="1 2" key="1">
    <citation type="submission" date="2016-07" db="EMBL/GenBank/DDBJ databases">
        <title>Genomic analysis of zinc-resistant bacterium Mucilaginibacter pedocola TBZ30.</title>
        <authorList>
            <person name="Huang J."/>
            <person name="Tang J."/>
        </authorList>
    </citation>
    <scope>NUCLEOTIDE SEQUENCE [LARGE SCALE GENOMIC DNA]</scope>
    <source>
        <strain evidence="1 2">TBZ30</strain>
    </source>
</reference>
<evidence type="ECO:0000313" key="2">
    <source>
        <dbReference type="Proteomes" id="UP000189739"/>
    </source>
</evidence>
<dbReference type="Proteomes" id="UP000189739">
    <property type="component" value="Unassembled WGS sequence"/>
</dbReference>
<dbReference type="STRING" id="1792845.BC343_06370"/>
<dbReference type="OrthoDB" id="798002at2"/>
<name>A0A1S9PFN1_9SPHI</name>
<dbReference type="EMBL" id="MBTF01000012">
    <property type="protein sequence ID" value="OOQ59774.1"/>
    <property type="molecule type" value="Genomic_DNA"/>
</dbReference>
<evidence type="ECO:0000313" key="1">
    <source>
        <dbReference type="EMBL" id="OOQ59774.1"/>
    </source>
</evidence>
<accession>A0A1S9PFN1</accession>
<protein>
    <submittedName>
        <fullName evidence="1">Uncharacterized protein</fullName>
    </submittedName>
</protein>
<sequence length="122" mass="13614">MEQYQTKKVNSCLTRRVIGLHQAGYTEDFYVATNGNIRCLQNGECFNLDALQICLVDCDYDLLTNTYKYIHTIDTETGCRGLLVINGILPLSASATVNSNFISLPVILPSTKYSERKIALSI</sequence>